<proteinExistence type="predicted"/>
<dbReference type="EMBL" id="PYSW02000037">
    <property type="protein sequence ID" value="KAG2377549.1"/>
    <property type="molecule type" value="Genomic_DNA"/>
</dbReference>
<dbReference type="AlphaFoldDB" id="A0AA88KK74"/>
<name>A0AA88KK74_NAELO</name>
<keyword evidence="1" id="KW-0472">Membrane</keyword>
<organism evidence="2 3">
    <name type="scientific">Naegleria lovaniensis</name>
    <name type="common">Amoeba</name>
    <dbReference type="NCBI Taxonomy" id="51637"/>
    <lineage>
        <taxon>Eukaryota</taxon>
        <taxon>Discoba</taxon>
        <taxon>Heterolobosea</taxon>
        <taxon>Tetramitia</taxon>
        <taxon>Eutetramitia</taxon>
        <taxon>Vahlkampfiidae</taxon>
        <taxon>Naegleria</taxon>
    </lineage>
</organism>
<evidence type="ECO:0000313" key="2">
    <source>
        <dbReference type="EMBL" id="KAG2377549.1"/>
    </source>
</evidence>
<feature type="transmembrane region" description="Helical" evidence="1">
    <location>
        <begin position="501"/>
        <end position="522"/>
    </location>
</feature>
<keyword evidence="1" id="KW-1133">Transmembrane helix</keyword>
<sequence length="523" mass="57061">MNVQAHQQQVDWSSLTSSQLHALPPSVFQTASAFNISQIPPNACNGFRSDQLNQLNGAACSGFQSLDCFMNITSEAFSGISSDCLINIPPSTIQVLNSEQLSQIPANSMTGLTTTQLSVLNPQTCTGFSAAQISNLPSSPMFDTCHGFSEGCFLNLPLTSLNGMTYSCLSSIPKMTLIYMDATRFAALSMDTVSSFKADLFQLFSGETCAGFNDKSLSGIPYDTCRVFTETCLSYMTPQAFQGIQPLCLRSIPRRSLRGLDAARIQMLPNVALTLVSPDQLSELYIYRRSDLLNGLTLSQAQSISSNTISVLKSMFLNGDLLAYDNLPQDFRRMTWLHLSSTATAYTNTRITSNAIVQMPTFTFVGFLGIQIQQLPGNIFQNATDGQISAFDCEALSGLSATQISFMSPRLMCIVQPNLFESCVKLSSIIGVTITQFNESLACGQLSLSCPQFHALSKSQYDFLISMNQTSQLIDSCGPNVYSSGPSIQPHPSHSYATRCTVFSCGLFVWILLISFISFYLLN</sequence>
<reference evidence="2 3" key="1">
    <citation type="journal article" date="2018" name="BMC Genomics">
        <title>The genome of Naegleria lovaniensis, the basis for a comparative approach to unravel pathogenicity factors of the human pathogenic amoeba N. fowleri.</title>
        <authorList>
            <person name="Liechti N."/>
            <person name="Schurch N."/>
            <person name="Bruggmann R."/>
            <person name="Wittwer M."/>
        </authorList>
    </citation>
    <scope>NUCLEOTIDE SEQUENCE [LARGE SCALE GENOMIC DNA]</scope>
    <source>
        <strain evidence="2 3">ATCC 30569</strain>
    </source>
</reference>
<evidence type="ECO:0000313" key="3">
    <source>
        <dbReference type="Proteomes" id="UP000816034"/>
    </source>
</evidence>
<dbReference type="GeneID" id="68101519"/>
<comment type="caution">
    <text evidence="2">The sequence shown here is derived from an EMBL/GenBank/DDBJ whole genome shotgun (WGS) entry which is preliminary data.</text>
</comment>
<gene>
    <name evidence="2" type="ORF">C9374_009065</name>
</gene>
<keyword evidence="1" id="KW-0812">Transmembrane</keyword>
<dbReference type="Proteomes" id="UP000816034">
    <property type="component" value="Unassembled WGS sequence"/>
</dbReference>
<keyword evidence="3" id="KW-1185">Reference proteome</keyword>
<evidence type="ECO:0000256" key="1">
    <source>
        <dbReference type="SAM" id="Phobius"/>
    </source>
</evidence>
<protein>
    <submittedName>
        <fullName evidence="2">Uncharacterized protein</fullName>
    </submittedName>
</protein>
<accession>A0AA88KK74</accession>
<dbReference type="RefSeq" id="XP_044544811.1">
    <property type="nucleotide sequence ID" value="XM_044699211.1"/>
</dbReference>